<evidence type="ECO:0000313" key="6">
    <source>
        <dbReference type="EMBL" id="AEW98903.1"/>
    </source>
</evidence>
<evidence type="ECO:0000256" key="4">
    <source>
        <dbReference type="SAM" id="MobiDB-lite"/>
    </source>
</evidence>
<dbReference type="KEGG" id="scy:SCATT_p07100"/>
<evidence type="ECO:0000256" key="2">
    <source>
        <dbReference type="ARBA" id="ARBA00022801"/>
    </source>
</evidence>
<feature type="region of interest" description="Disordered" evidence="4">
    <location>
        <begin position="159"/>
        <end position="195"/>
    </location>
</feature>
<dbReference type="PANTHER" id="PTHR43046">
    <property type="entry name" value="GDP-MANNOSE MANNOSYL HYDROLASE"/>
    <property type="match status" value="1"/>
</dbReference>
<accession>G8XHN8</accession>
<name>G8XHN8_STREN</name>
<gene>
    <name evidence="6" type="ordered locus">SCATT_p07100</name>
</gene>
<sequence>MRTFSGRMSGRPSPEPPSRGAALATDAIVVGAHLVLERDGEVLLGRGTPDAEFGAGRWRLPAGRVLDGRARACAARECGAALGIALGEEDLELAHVLHLPADADGPPGLHLFFRARRWSGTPPMAGPHEDDGWRWWPGDALPDGLAPYAATALRVLAAERSRQDPPGPALVPRPASPARRSGAAEADDRAASASPPVRVAAALAGMSLLVTDETGRVLTVKRPSHDEQRWLLPGGALRDTGETPRQAAERALRELGIRKPCGRLLATDWIPRPPQPAKSIHVYDGGVLTEDEFAGLTGPDGTPPALRLITPAELPVVLPERLVPRVRTCLAARAAGAGAVELVNGRPVTESVVAVVHHPDTGELLLYERDEHARLWPDGWSLLGGPVEPGESPPEALRRELFVAAGLTVDDDPSLVERVWDREGPPPQLVTVYALAHRGAAEDLVLGEGRRLRLVDPACLDDHPMPPFLRATLDRWLAARADRDADRGADRAP</sequence>
<comment type="cofactor">
    <cofactor evidence="1">
        <name>Mg(2+)</name>
        <dbReference type="ChEBI" id="CHEBI:18420"/>
    </cofactor>
</comment>
<feature type="compositionally biased region" description="Pro residues" evidence="4">
    <location>
        <begin position="165"/>
        <end position="175"/>
    </location>
</feature>
<feature type="compositionally biased region" description="Low complexity" evidence="4">
    <location>
        <begin position="1"/>
        <end position="12"/>
    </location>
</feature>
<dbReference type="PATRIC" id="fig|1003195.29.peg.6504"/>
<keyword evidence="7" id="KW-1185">Reference proteome</keyword>
<evidence type="ECO:0000256" key="1">
    <source>
        <dbReference type="ARBA" id="ARBA00001946"/>
    </source>
</evidence>
<evidence type="ECO:0000313" key="7">
    <source>
        <dbReference type="Proteomes" id="UP000007842"/>
    </source>
</evidence>
<feature type="domain" description="Nudix hydrolase" evidence="5">
    <location>
        <begin position="347"/>
        <end position="478"/>
    </location>
</feature>
<dbReference type="GO" id="GO:0016787">
    <property type="term" value="F:hydrolase activity"/>
    <property type="evidence" value="ECO:0007669"/>
    <property type="project" value="UniProtKB-KW"/>
</dbReference>
<feature type="region of interest" description="Disordered" evidence="4">
    <location>
        <begin position="1"/>
        <end position="20"/>
    </location>
</feature>
<dbReference type="Pfam" id="PF00293">
    <property type="entry name" value="NUDIX"/>
    <property type="match status" value="3"/>
</dbReference>
<keyword evidence="3" id="KW-0460">Magnesium</keyword>
<evidence type="ECO:0000259" key="5">
    <source>
        <dbReference type="PROSITE" id="PS51462"/>
    </source>
</evidence>
<dbReference type="InterPro" id="IPR015797">
    <property type="entry name" value="NUDIX_hydrolase-like_dom_sf"/>
</dbReference>
<proteinExistence type="predicted"/>
<keyword evidence="6" id="KW-0614">Plasmid</keyword>
<dbReference type="Proteomes" id="UP000007842">
    <property type="component" value="Plasmid pSCATT"/>
</dbReference>
<protein>
    <recommendedName>
        <fullName evidence="5">Nudix hydrolase domain-containing protein</fullName>
    </recommendedName>
</protein>
<geneLocation type="plasmid" evidence="6 7">
    <name>pSCATT</name>
</geneLocation>
<reference evidence="7" key="1">
    <citation type="submission" date="2011-12" db="EMBL/GenBank/DDBJ databases">
        <title>Complete genome sequence of Streptomyces cattleya strain DSM 46488.</title>
        <authorList>
            <person name="Ou H.-Y."/>
            <person name="Li P."/>
            <person name="Zhao C."/>
            <person name="O'Hagan D."/>
            <person name="Deng Z."/>
        </authorList>
    </citation>
    <scope>NUCLEOTIDE SEQUENCE [LARGE SCALE GENOMIC DNA]</scope>
    <source>
        <strain evidence="7">ATCC 35852 / DSM 46488 / JCM 4925 / NBRC 14057 / NRRL 8057</strain>
        <plasmid evidence="7">Plasmid pSCATT</plasmid>
    </source>
</reference>
<dbReference type="AlphaFoldDB" id="G8XHN8"/>
<dbReference type="PROSITE" id="PS51462">
    <property type="entry name" value="NUDIX"/>
    <property type="match status" value="1"/>
</dbReference>
<dbReference type="SUPFAM" id="SSF55811">
    <property type="entry name" value="Nudix"/>
    <property type="match status" value="3"/>
</dbReference>
<dbReference type="HOGENOM" id="CLU_553114_0_0_11"/>
<organism evidence="6 7">
    <name type="scientific">Streptantibioticus cattleyicolor (strain ATCC 35852 / DSM 46488 / JCM 4925 / NBRC 14057 / NRRL 8057)</name>
    <name type="common">Streptomyces cattleya</name>
    <dbReference type="NCBI Taxonomy" id="1003195"/>
    <lineage>
        <taxon>Bacteria</taxon>
        <taxon>Bacillati</taxon>
        <taxon>Actinomycetota</taxon>
        <taxon>Actinomycetes</taxon>
        <taxon>Kitasatosporales</taxon>
        <taxon>Streptomycetaceae</taxon>
        <taxon>Streptantibioticus</taxon>
    </lineage>
</organism>
<dbReference type="InterPro" id="IPR000086">
    <property type="entry name" value="NUDIX_hydrolase_dom"/>
</dbReference>
<dbReference type="PANTHER" id="PTHR43046:SF12">
    <property type="entry name" value="GDP-MANNOSE MANNOSYL HYDROLASE"/>
    <property type="match status" value="1"/>
</dbReference>
<evidence type="ECO:0000256" key="3">
    <source>
        <dbReference type="ARBA" id="ARBA00022842"/>
    </source>
</evidence>
<dbReference type="EMBL" id="CP003229">
    <property type="protein sequence ID" value="AEW98903.1"/>
    <property type="molecule type" value="Genomic_DNA"/>
</dbReference>
<dbReference type="Gene3D" id="3.90.79.10">
    <property type="entry name" value="Nucleoside Triphosphate Pyrophosphohydrolase"/>
    <property type="match status" value="3"/>
</dbReference>
<keyword evidence="2" id="KW-0378">Hydrolase</keyword>
<dbReference type="CDD" id="cd18876">
    <property type="entry name" value="NUDIX_Hydrolase"/>
    <property type="match status" value="1"/>
</dbReference>